<keyword evidence="2" id="KW-1185">Reference proteome</keyword>
<dbReference type="AlphaFoldDB" id="A0AA38PB09"/>
<evidence type="ECO:0000313" key="1">
    <source>
        <dbReference type="EMBL" id="KAJ3839618.1"/>
    </source>
</evidence>
<dbReference type="Proteomes" id="UP001163846">
    <property type="component" value="Unassembled WGS sequence"/>
</dbReference>
<gene>
    <name evidence="1" type="ORF">F5878DRAFT_615762</name>
</gene>
<name>A0AA38PB09_9AGAR</name>
<dbReference type="Pfam" id="PF10306">
    <property type="entry name" value="FLILHELTA"/>
    <property type="match status" value="1"/>
</dbReference>
<comment type="caution">
    <text evidence="1">The sequence shown here is derived from an EMBL/GenBank/DDBJ whole genome shotgun (WGS) entry which is preliminary data.</text>
</comment>
<proteinExistence type="predicted"/>
<organism evidence="1 2">
    <name type="scientific">Lentinula raphanica</name>
    <dbReference type="NCBI Taxonomy" id="153919"/>
    <lineage>
        <taxon>Eukaryota</taxon>
        <taxon>Fungi</taxon>
        <taxon>Dikarya</taxon>
        <taxon>Basidiomycota</taxon>
        <taxon>Agaricomycotina</taxon>
        <taxon>Agaricomycetes</taxon>
        <taxon>Agaricomycetidae</taxon>
        <taxon>Agaricales</taxon>
        <taxon>Marasmiineae</taxon>
        <taxon>Omphalotaceae</taxon>
        <taxon>Lentinula</taxon>
    </lineage>
</organism>
<dbReference type="PANTHER" id="PTHR28002:SF1">
    <property type="entry name" value="MIOREX COMPLEX COMPONENT 11"/>
    <property type="match status" value="1"/>
</dbReference>
<accession>A0AA38PB09</accession>
<reference evidence="1" key="1">
    <citation type="submission" date="2022-08" db="EMBL/GenBank/DDBJ databases">
        <authorList>
            <consortium name="DOE Joint Genome Institute"/>
            <person name="Min B."/>
            <person name="Riley R."/>
            <person name="Sierra-Patev S."/>
            <person name="Naranjo-Ortiz M."/>
            <person name="Looney B."/>
            <person name="Konkel Z."/>
            <person name="Slot J.C."/>
            <person name="Sakamoto Y."/>
            <person name="Steenwyk J.L."/>
            <person name="Rokas A."/>
            <person name="Carro J."/>
            <person name="Camarero S."/>
            <person name="Ferreira P."/>
            <person name="Molpeceres G."/>
            <person name="Ruiz-Duenas F.J."/>
            <person name="Serrano A."/>
            <person name="Henrissat B."/>
            <person name="Drula E."/>
            <person name="Hughes K.W."/>
            <person name="Mata J.L."/>
            <person name="Ishikawa N.K."/>
            <person name="Vargas-Isla R."/>
            <person name="Ushijima S."/>
            <person name="Smith C.A."/>
            <person name="Ahrendt S."/>
            <person name="Andreopoulos W."/>
            <person name="He G."/>
            <person name="Labutti K."/>
            <person name="Lipzen A."/>
            <person name="Ng V."/>
            <person name="Sandor L."/>
            <person name="Barry K."/>
            <person name="Martinez A.T."/>
            <person name="Xiao Y."/>
            <person name="Gibbons J.G."/>
            <person name="Terashima K."/>
            <person name="Hibbett D.S."/>
            <person name="Grigoriev I.V."/>
        </authorList>
    </citation>
    <scope>NUCLEOTIDE SEQUENCE</scope>
    <source>
        <strain evidence="1">TFB9207</strain>
    </source>
</reference>
<dbReference type="EMBL" id="MU806117">
    <property type="protein sequence ID" value="KAJ3839618.1"/>
    <property type="molecule type" value="Genomic_DNA"/>
</dbReference>
<evidence type="ECO:0000313" key="2">
    <source>
        <dbReference type="Proteomes" id="UP001163846"/>
    </source>
</evidence>
<dbReference type="GO" id="GO:0005739">
    <property type="term" value="C:mitochondrion"/>
    <property type="evidence" value="ECO:0007669"/>
    <property type="project" value="TreeGrafter"/>
</dbReference>
<dbReference type="InterPro" id="IPR018811">
    <property type="entry name" value="MRX11"/>
</dbReference>
<protein>
    <submittedName>
        <fullName evidence="1">Uncharacterized protein</fullName>
    </submittedName>
</protein>
<dbReference type="PANTHER" id="PTHR28002">
    <property type="entry name" value="MIOREX COMPLEX COMPONENT 11"/>
    <property type="match status" value="1"/>
</dbReference>
<sequence length="195" mass="21326">MNKNVPGNNSGAFAPYRKALQALSARTGTPLSSLVVSFGILHELTAIVPLVGVFYGARTFGVGERIVATVIATDDDSSLDSGNTTSYVHWAQKKCRQWVYEGEGWAERVGRRYGFFGFEKGTKPDTLTRRTTGEDSKEYVAGHLAGDIANAVVAYGATKVMLPLRIGVSLYLAPVFSRRLVEPLRSGFVGFFRRR</sequence>